<dbReference type="CDD" id="cd00154">
    <property type="entry name" value="Rab"/>
    <property type="match status" value="1"/>
</dbReference>
<gene>
    <name evidence="3" type="ORF">ECRASSUSDP1_LOCUS21213</name>
</gene>
<dbReference type="AlphaFoldDB" id="A0AAD1XV53"/>
<evidence type="ECO:0000256" key="1">
    <source>
        <dbReference type="ARBA" id="ARBA00022741"/>
    </source>
</evidence>
<organism evidence="3 4">
    <name type="scientific">Euplotes crassus</name>
    <dbReference type="NCBI Taxonomy" id="5936"/>
    <lineage>
        <taxon>Eukaryota</taxon>
        <taxon>Sar</taxon>
        <taxon>Alveolata</taxon>
        <taxon>Ciliophora</taxon>
        <taxon>Intramacronucleata</taxon>
        <taxon>Spirotrichea</taxon>
        <taxon>Hypotrichia</taxon>
        <taxon>Euplotida</taxon>
        <taxon>Euplotidae</taxon>
        <taxon>Moneuplotes</taxon>
    </lineage>
</organism>
<dbReference type="SMART" id="SM00174">
    <property type="entry name" value="RHO"/>
    <property type="match status" value="1"/>
</dbReference>
<reference evidence="3" key="1">
    <citation type="submission" date="2023-07" db="EMBL/GenBank/DDBJ databases">
        <authorList>
            <consortium name="AG Swart"/>
            <person name="Singh M."/>
            <person name="Singh A."/>
            <person name="Seah K."/>
            <person name="Emmerich C."/>
        </authorList>
    </citation>
    <scope>NUCLEOTIDE SEQUENCE</scope>
    <source>
        <strain evidence="3">DP1</strain>
    </source>
</reference>
<dbReference type="FunFam" id="3.40.50.300:FF:000808">
    <property type="entry name" value="Small GTP-binding protein, putative"/>
    <property type="match status" value="1"/>
</dbReference>
<protein>
    <submittedName>
        <fullName evidence="3">Uncharacterized protein</fullName>
    </submittedName>
</protein>
<dbReference type="GO" id="GO:0005525">
    <property type="term" value="F:GTP binding"/>
    <property type="evidence" value="ECO:0007669"/>
    <property type="project" value="InterPro"/>
</dbReference>
<dbReference type="InterPro" id="IPR027417">
    <property type="entry name" value="P-loop_NTPase"/>
</dbReference>
<keyword evidence="1" id="KW-0547">Nucleotide-binding</keyword>
<dbReference type="Gene3D" id="3.40.50.300">
    <property type="entry name" value="P-loop containing nucleotide triphosphate hydrolases"/>
    <property type="match status" value="1"/>
</dbReference>
<proteinExistence type="predicted"/>
<dbReference type="NCBIfam" id="TIGR00231">
    <property type="entry name" value="small_GTP"/>
    <property type="match status" value="1"/>
</dbReference>
<dbReference type="PROSITE" id="PS00675">
    <property type="entry name" value="SIGMA54_INTERACT_1"/>
    <property type="match status" value="1"/>
</dbReference>
<name>A0AAD1XV53_EUPCR</name>
<dbReference type="PROSITE" id="PS51421">
    <property type="entry name" value="RAS"/>
    <property type="match status" value="1"/>
</dbReference>
<dbReference type="PROSITE" id="PS51419">
    <property type="entry name" value="RAB"/>
    <property type="match status" value="1"/>
</dbReference>
<dbReference type="PRINTS" id="PR00449">
    <property type="entry name" value="RASTRNSFRMNG"/>
</dbReference>
<evidence type="ECO:0000256" key="2">
    <source>
        <dbReference type="SAM" id="MobiDB-lite"/>
    </source>
</evidence>
<dbReference type="SMART" id="SM00173">
    <property type="entry name" value="RAS"/>
    <property type="match status" value="1"/>
</dbReference>
<dbReference type="Proteomes" id="UP001295684">
    <property type="component" value="Unassembled WGS sequence"/>
</dbReference>
<accession>A0AAD1XV53</accession>
<comment type="caution">
    <text evidence="3">The sequence shown here is derived from an EMBL/GenBank/DDBJ whole genome shotgun (WGS) entry which is preliminary data.</text>
</comment>
<dbReference type="GO" id="GO:0003924">
    <property type="term" value="F:GTPase activity"/>
    <property type="evidence" value="ECO:0007669"/>
    <property type="project" value="InterPro"/>
</dbReference>
<sequence length="216" mass="23901">MSKENKGGCCGGKHKKKFDKDGRRLTISNKDSKKKIKKHKGFMAVEAKVVLLGESGVGKTALSTKFSEGTFPENTSVTLGGSYCKKECVLDSGNTVILHIWDTAGSENSRAMLPLYYRDSSGGLITYDIGSRKSFESINYWVKELTQKLTPGTYKIAIIGNKCDLPEEEREVSHEEASQFAKDNGFLFSEVSAKTGEGVVRIFEELSEKIFQMKSD</sequence>
<dbReference type="EMBL" id="CAMPGE010021661">
    <property type="protein sequence ID" value="CAI2379796.1"/>
    <property type="molecule type" value="Genomic_DNA"/>
</dbReference>
<keyword evidence="4" id="KW-1185">Reference proteome</keyword>
<dbReference type="InterPro" id="IPR001806">
    <property type="entry name" value="Small_GTPase"/>
</dbReference>
<dbReference type="InterPro" id="IPR005225">
    <property type="entry name" value="Small_GTP-bd"/>
</dbReference>
<evidence type="ECO:0000313" key="3">
    <source>
        <dbReference type="EMBL" id="CAI2379796.1"/>
    </source>
</evidence>
<feature type="region of interest" description="Disordered" evidence="2">
    <location>
        <begin position="1"/>
        <end position="22"/>
    </location>
</feature>
<dbReference type="SUPFAM" id="SSF52540">
    <property type="entry name" value="P-loop containing nucleoside triphosphate hydrolases"/>
    <property type="match status" value="1"/>
</dbReference>
<dbReference type="Pfam" id="PF00071">
    <property type="entry name" value="Ras"/>
    <property type="match status" value="1"/>
</dbReference>
<dbReference type="InterPro" id="IPR025662">
    <property type="entry name" value="Sigma_54_int_dom_ATP-bd_1"/>
</dbReference>
<dbReference type="PANTHER" id="PTHR47978">
    <property type="match status" value="1"/>
</dbReference>
<dbReference type="SMART" id="SM00175">
    <property type="entry name" value="RAB"/>
    <property type="match status" value="1"/>
</dbReference>
<evidence type="ECO:0000313" key="4">
    <source>
        <dbReference type="Proteomes" id="UP001295684"/>
    </source>
</evidence>